<dbReference type="EMBL" id="CADIKF010000027">
    <property type="protein sequence ID" value="CAB3761035.1"/>
    <property type="molecule type" value="Genomic_DNA"/>
</dbReference>
<dbReference type="Pfam" id="PF16970">
    <property type="entry name" value="FimA"/>
    <property type="match status" value="1"/>
</dbReference>
<comment type="subcellular location">
    <subcellularLocation>
        <location evidence="1">Fimbrium</location>
    </subcellularLocation>
</comment>
<dbReference type="GO" id="GO:0009289">
    <property type="term" value="C:pilus"/>
    <property type="evidence" value="ECO:0007669"/>
    <property type="project" value="UniProtKB-SubCell"/>
</dbReference>
<accession>A0A6J5E7F0</accession>
<dbReference type="InterPro" id="IPR036937">
    <property type="entry name" value="Adhesion_dom_fimbrial_sf"/>
</dbReference>
<keyword evidence="3 5" id="KW-0732">Signal</keyword>
<evidence type="ECO:0000256" key="3">
    <source>
        <dbReference type="ARBA" id="ARBA00022729"/>
    </source>
</evidence>
<keyword evidence="7" id="KW-1185">Reference proteome</keyword>
<gene>
    <name evidence="6" type="primary">smf-1_3</name>
    <name evidence="6" type="ORF">LMG29739_03524</name>
</gene>
<feature type="chain" id="PRO_5026680544" evidence="5">
    <location>
        <begin position="26"/>
        <end position="188"/>
    </location>
</feature>
<dbReference type="PANTHER" id="PTHR33420">
    <property type="entry name" value="FIMBRIAL SUBUNIT ELFA-RELATED"/>
    <property type="match status" value="1"/>
</dbReference>
<dbReference type="InterPro" id="IPR039458">
    <property type="entry name" value="FimA-like"/>
</dbReference>
<dbReference type="Gene3D" id="2.60.40.1090">
    <property type="entry name" value="Fimbrial-type adhesion domain"/>
    <property type="match status" value="1"/>
</dbReference>
<proteinExistence type="inferred from homology"/>
<protein>
    <submittedName>
        <fullName evidence="6">Major fimbrial subunit SMF-1</fullName>
    </submittedName>
</protein>
<dbReference type="AlphaFoldDB" id="A0A6J5E7F0"/>
<organism evidence="6 7">
    <name type="scientific">Paraburkholderia solisilvae</name>
    <dbReference type="NCBI Taxonomy" id="624376"/>
    <lineage>
        <taxon>Bacteria</taxon>
        <taxon>Pseudomonadati</taxon>
        <taxon>Pseudomonadota</taxon>
        <taxon>Betaproteobacteria</taxon>
        <taxon>Burkholderiales</taxon>
        <taxon>Burkholderiaceae</taxon>
        <taxon>Paraburkholderia</taxon>
    </lineage>
</organism>
<evidence type="ECO:0000313" key="7">
    <source>
        <dbReference type="Proteomes" id="UP000494329"/>
    </source>
</evidence>
<evidence type="ECO:0000313" key="6">
    <source>
        <dbReference type="EMBL" id="CAB3761035.1"/>
    </source>
</evidence>
<evidence type="ECO:0000256" key="5">
    <source>
        <dbReference type="SAM" id="SignalP"/>
    </source>
</evidence>
<reference evidence="6 7" key="1">
    <citation type="submission" date="2020-04" db="EMBL/GenBank/DDBJ databases">
        <authorList>
            <person name="De Canck E."/>
        </authorList>
    </citation>
    <scope>NUCLEOTIDE SEQUENCE [LARGE SCALE GENOMIC DNA]</scope>
    <source>
        <strain evidence="6 7">LMG 29739</strain>
    </source>
</reference>
<dbReference type="GO" id="GO:0043709">
    <property type="term" value="P:cell adhesion involved in single-species biofilm formation"/>
    <property type="evidence" value="ECO:0007669"/>
    <property type="project" value="TreeGrafter"/>
</dbReference>
<dbReference type="InterPro" id="IPR008966">
    <property type="entry name" value="Adhesion_dom_sf"/>
</dbReference>
<evidence type="ECO:0000256" key="2">
    <source>
        <dbReference type="ARBA" id="ARBA00006671"/>
    </source>
</evidence>
<dbReference type="InterPro" id="IPR050263">
    <property type="entry name" value="Bact_Fimbrial_Adh_Pro"/>
</dbReference>
<keyword evidence="4" id="KW-0281">Fimbrium</keyword>
<dbReference type="PANTHER" id="PTHR33420:SF3">
    <property type="entry name" value="FIMBRIAL SUBUNIT ELFA"/>
    <property type="match status" value="1"/>
</dbReference>
<evidence type="ECO:0000256" key="4">
    <source>
        <dbReference type="ARBA" id="ARBA00023263"/>
    </source>
</evidence>
<feature type="signal peptide" evidence="5">
    <location>
        <begin position="1"/>
        <end position="25"/>
    </location>
</feature>
<comment type="similarity">
    <text evidence="2">Belongs to the fimbrial protein family.</text>
</comment>
<evidence type="ECO:0000256" key="1">
    <source>
        <dbReference type="ARBA" id="ARBA00004561"/>
    </source>
</evidence>
<dbReference type="RefSeq" id="WP_175112213.1">
    <property type="nucleotide sequence ID" value="NZ_CADIKF010000027.1"/>
</dbReference>
<sequence length="188" mass="19190">MKSLLSTLALVSAGLVGVASINAHAADGTLDVRGAITDTTCSINGAETGSLANISANLPEVPAGSLTVAGDVAGTSNMGDIQMVLSGCSGLATKALARFENGPTVDQSNGYLKNVVLGDAAKNVEIRLLNDQLQPIDIRDGTNNQIAENGKPITSGSAILNYFAQYIATGKAEAGPVTSSVEYTMQYQ</sequence>
<dbReference type="Proteomes" id="UP000494329">
    <property type="component" value="Unassembled WGS sequence"/>
</dbReference>
<dbReference type="SUPFAM" id="SSF49401">
    <property type="entry name" value="Bacterial adhesins"/>
    <property type="match status" value="1"/>
</dbReference>
<name>A0A6J5E7F0_9BURK</name>